<feature type="domain" description="Helitron helicase-like" evidence="2">
    <location>
        <begin position="360"/>
        <end position="522"/>
    </location>
</feature>
<keyword evidence="3" id="KW-1185">Reference proteome</keyword>
<name>A0ABM1RBT2_CAMSA</name>
<feature type="domain" description="Reverse transcriptase" evidence="1">
    <location>
        <begin position="100"/>
        <end position="187"/>
    </location>
</feature>
<dbReference type="GeneID" id="109130853"/>
<dbReference type="Pfam" id="PF14214">
    <property type="entry name" value="Helitron_like_N"/>
    <property type="match status" value="1"/>
</dbReference>
<evidence type="ECO:0000313" key="3">
    <source>
        <dbReference type="Proteomes" id="UP000694864"/>
    </source>
</evidence>
<sequence length="857" mass="99084">MQDVDEVVESLPPAGYTALTRAKQSNLSKPFLRLEVEKSIKGMGRFKAPGPDGFQPVFYQDCWTTVGDSVSSFVLKFFETSTLPCGTNDALVVLIPKVVLKEVMPKLIGPAQSSFIPGRLSADNIFVVQEAVHSVRRKQGRKGWMLLKLDFEKAYDRIRWDFLEDTVHAAGFSSTWIEWILQSVDHSVKKGRGPSMFALQGENYHLIGSLKPKNGDKAKFQQLYIVDTENEVENRMNVMSKGNDSVQDVGKKKFGKEVVEILLKLIMISTLTWKHSDLPGIEVAALSPGDFHEDMDKRDIVLQKQSGKLKRIHECHVAYLALQYPLLFSSGEDGFRLGIKKTPTKTSKGEDDKGISIRQWFAHRLHERKNEKHTLFRSKRLFQQFLVDGYTMIESNRLRFIKKNQKKLQSTNIQKVKEASVNGITDLSNEGKKFVIPPSFTGGPRYMQQMYLDAMATCKHFRFPDLFITFTCNAKWPEITRFCNKRKLRAYDRPDIICRIFKMKLDNLMDDLTVKNIFGKTVSEIPDRDKEPKLYEVVKDCMIHGQCGHINPNSPCMVNGRCSKYYPKAYAETTKVDKEGFPVYRRRKSSIKYLFKYVHKGLDRVSVTVEPHIAQYVSACEAFWRSNKYLIHYRSTAVQKLSFHEKGKQPVYYREGETAEGVLSRKYFRRRARPGFAIGRINYVPHNMEDEYHLRVLINSKRGPTGFDDIKTVKGVIHKSYRDACFALGLLDDDKEYIQGLKEANFWCSAKFVCRLFVIMLLYDSLATPDVVWEHSWPILSEDILRKRRNATNRPDLNLSDDEIIKFTLQEIHRLLKRNGTSLKRFKTLPQLDEDDLPQFNQLLLDERKYNKDDLRE</sequence>
<accession>A0ABM1RBT2</accession>
<dbReference type="Pfam" id="PF00078">
    <property type="entry name" value="RVT_1"/>
    <property type="match status" value="1"/>
</dbReference>
<protein>
    <submittedName>
        <fullName evidence="4">Uncharacterized protein LOC109130853</fullName>
    </submittedName>
</protein>
<dbReference type="PANTHER" id="PTHR45786:SF66">
    <property type="entry name" value="HOOK MOTIF PROTEIN, PUTATIVE-RELATED"/>
    <property type="match status" value="1"/>
</dbReference>
<reference evidence="4" key="2">
    <citation type="submission" date="2025-08" db="UniProtKB">
        <authorList>
            <consortium name="RefSeq"/>
        </authorList>
    </citation>
    <scope>IDENTIFICATION</scope>
    <source>
        <tissue evidence="4">Leaf</tissue>
    </source>
</reference>
<proteinExistence type="predicted"/>
<dbReference type="PANTHER" id="PTHR45786">
    <property type="entry name" value="DNA BINDING PROTEIN-LIKE"/>
    <property type="match status" value="1"/>
</dbReference>
<organism evidence="3 4">
    <name type="scientific">Camelina sativa</name>
    <name type="common">False flax</name>
    <name type="synonym">Myagrum sativum</name>
    <dbReference type="NCBI Taxonomy" id="90675"/>
    <lineage>
        <taxon>Eukaryota</taxon>
        <taxon>Viridiplantae</taxon>
        <taxon>Streptophyta</taxon>
        <taxon>Embryophyta</taxon>
        <taxon>Tracheophyta</taxon>
        <taxon>Spermatophyta</taxon>
        <taxon>Magnoliopsida</taxon>
        <taxon>eudicotyledons</taxon>
        <taxon>Gunneridae</taxon>
        <taxon>Pentapetalae</taxon>
        <taxon>rosids</taxon>
        <taxon>malvids</taxon>
        <taxon>Brassicales</taxon>
        <taxon>Brassicaceae</taxon>
        <taxon>Camelineae</taxon>
        <taxon>Camelina</taxon>
    </lineage>
</organism>
<dbReference type="InterPro" id="IPR025476">
    <property type="entry name" value="Helitron_helicase-like"/>
</dbReference>
<evidence type="ECO:0000259" key="2">
    <source>
        <dbReference type="Pfam" id="PF14214"/>
    </source>
</evidence>
<evidence type="ECO:0000259" key="1">
    <source>
        <dbReference type="Pfam" id="PF00078"/>
    </source>
</evidence>
<reference evidence="3" key="1">
    <citation type="journal article" date="2014" name="Nat. Commun.">
        <title>The emerging biofuel crop Camelina sativa retains a highly undifferentiated hexaploid genome structure.</title>
        <authorList>
            <person name="Kagale S."/>
            <person name="Koh C."/>
            <person name="Nixon J."/>
            <person name="Bollina V."/>
            <person name="Clarke W.E."/>
            <person name="Tuteja R."/>
            <person name="Spillane C."/>
            <person name="Robinson S.J."/>
            <person name="Links M.G."/>
            <person name="Clarke C."/>
            <person name="Higgins E.E."/>
            <person name="Huebert T."/>
            <person name="Sharpe A.G."/>
            <person name="Parkin I.A."/>
        </authorList>
    </citation>
    <scope>NUCLEOTIDE SEQUENCE [LARGE SCALE GENOMIC DNA]</scope>
    <source>
        <strain evidence="3">cv. DH55</strain>
    </source>
</reference>
<evidence type="ECO:0000313" key="4">
    <source>
        <dbReference type="RefSeq" id="XP_019096470.1"/>
    </source>
</evidence>
<dbReference type="RefSeq" id="XP_019096470.1">
    <property type="nucleotide sequence ID" value="XM_019240925.1"/>
</dbReference>
<dbReference type="InterPro" id="IPR000477">
    <property type="entry name" value="RT_dom"/>
</dbReference>
<dbReference type="Proteomes" id="UP000694864">
    <property type="component" value="Chromosome 19"/>
</dbReference>
<gene>
    <name evidence="4" type="primary">LOC109130853</name>
</gene>